<evidence type="ECO:0000313" key="8">
    <source>
        <dbReference type="EMBL" id="WXR75980.1"/>
    </source>
</evidence>
<dbReference type="InterPro" id="IPR036390">
    <property type="entry name" value="WH_DNA-bd_sf"/>
</dbReference>
<reference evidence="7 9" key="1">
    <citation type="submission" date="2018-07" db="EMBL/GenBank/DDBJ databases">
        <authorList>
            <person name="Peeters C."/>
        </authorList>
    </citation>
    <scope>NUCLEOTIDE SEQUENCE [LARGE SCALE GENOMIC DNA]</scope>
    <source>
        <strain evidence="7 9">LMG 30378</strain>
    </source>
</reference>
<keyword evidence="2" id="KW-0238">DNA-binding</keyword>
<dbReference type="SMART" id="SM00346">
    <property type="entry name" value="HTH_ICLR"/>
    <property type="match status" value="1"/>
</dbReference>
<dbReference type="SUPFAM" id="SSF55781">
    <property type="entry name" value="GAF domain-like"/>
    <property type="match status" value="1"/>
</dbReference>
<proteinExistence type="predicted"/>
<evidence type="ECO:0000313" key="9">
    <source>
        <dbReference type="Proteomes" id="UP000289465"/>
    </source>
</evidence>
<dbReference type="SUPFAM" id="SSF46785">
    <property type="entry name" value="Winged helix' DNA-binding domain"/>
    <property type="match status" value="1"/>
</dbReference>
<dbReference type="Proteomes" id="UP001456224">
    <property type="component" value="Chromosome"/>
</dbReference>
<dbReference type="InterPro" id="IPR014757">
    <property type="entry name" value="Tscrpt_reg_IclR_C"/>
</dbReference>
<dbReference type="InterPro" id="IPR029016">
    <property type="entry name" value="GAF-like_dom_sf"/>
</dbReference>
<feature type="region of interest" description="Disordered" evidence="4">
    <location>
        <begin position="1"/>
        <end position="33"/>
    </location>
</feature>
<sequence>MSKTDPHPAPANGRRRKAMEASPAGLSAARDDLKDSSDRQFVVALARGLDILKAFRPREGPLGNRELSERTGMPAATVSRLAYTLCRLGYLEFNPRQENYELGSSTLALGQVALARRNIRKVAAPLMQELADRTNGNVGLGILHKRMMLYIETCEGSGLIGLRLFNGSRIPIITSAMGRAYLARMEEGERERLLEVLQPQFGADWATAMVGLQKAMRDMDRYGFCTSLGEWQSYIHGAGTAIRLSDGSLYGLNLGGAAYLLPERELVEVYGPQLVEVAEKIRKAMSVPDEA</sequence>
<dbReference type="InterPro" id="IPR036388">
    <property type="entry name" value="WH-like_DNA-bd_sf"/>
</dbReference>
<dbReference type="OrthoDB" id="5401369at2"/>
<evidence type="ECO:0000259" key="6">
    <source>
        <dbReference type="PROSITE" id="PS51078"/>
    </source>
</evidence>
<evidence type="ECO:0000256" key="1">
    <source>
        <dbReference type="ARBA" id="ARBA00023015"/>
    </source>
</evidence>
<protein>
    <submittedName>
        <fullName evidence="7">HTH-type transcriptional regulator TsaQ1/TsaQ2</fullName>
    </submittedName>
    <submittedName>
        <fullName evidence="8">IclR family transcriptional regulator</fullName>
    </submittedName>
</protein>
<dbReference type="GO" id="GO:0003700">
    <property type="term" value="F:DNA-binding transcription factor activity"/>
    <property type="evidence" value="ECO:0007669"/>
    <property type="project" value="TreeGrafter"/>
</dbReference>
<dbReference type="Proteomes" id="UP000289465">
    <property type="component" value="Unassembled WGS sequence"/>
</dbReference>
<dbReference type="AlphaFoldDB" id="A0A446C8U8"/>
<dbReference type="PROSITE" id="PS51077">
    <property type="entry name" value="HTH_ICLR"/>
    <property type="match status" value="1"/>
</dbReference>
<evidence type="ECO:0000313" key="10">
    <source>
        <dbReference type="Proteomes" id="UP001456224"/>
    </source>
</evidence>
<dbReference type="Gene3D" id="1.10.10.10">
    <property type="entry name" value="Winged helix-like DNA-binding domain superfamily/Winged helix DNA-binding domain"/>
    <property type="match status" value="1"/>
</dbReference>
<dbReference type="PANTHER" id="PTHR30136:SF33">
    <property type="entry name" value="TRANSCRIPTIONAL REGULATORY PROTEIN"/>
    <property type="match status" value="1"/>
</dbReference>
<name>A0A446C8U8_9BURK</name>
<dbReference type="InterPro" id="IPR005471">
    <property type="entry name" value="Tscrpt_reg_IclR_N"/>
</dbReference>
<dbReference type="Pfam" id="PF01614">
    <property type="entry name" value="IclR_C"/>
    <property type="match status" value="1"/>
</dbReference>
<dbReference type="Gene3D" id="3.30.450.40">
    <property type="match status" value="1"/>
</dbReference>
<dbReference type="PROSITE" id="PS51078">
    <property type="entry name" value="ICLR_ED"/>
    <property type="match status" value="1"/>
</dbReference>
<evidence type="ECO:0000313" key="7">
    <source>
        <dbReference type="EMBL" id="SSW64240.1"/>
    </source>
</evidence>
<accession>A0A446C8U8</accession>
<feature type="domain" description="IclR-ED" evidence="6">
    <location>
        <begin position="105"/>
        <end position="287"/>
    </location>
</feature>
<dbReference type="Pfam" id="PF09339">
    <property type="entry name" value="HTH_IclR"/>
    <property type="match status" value="1"/>
</dbReference>
<dbReference type="EMBL" id="CP148753">
    <property type="protein sequence ID" value="WXR75980.1"/>
    <property type="molecule type" value="Genomic_DNA"/>
</dbReference>
<gene>
    <name evidence="7" type="primary">tsaQ1_1</name>
    <name evidence="7" type="ORF">AVE30378_00939</name>
    <name evidence="8" type="ORF">WHX56_10925</name>
</gene>
<dbReference type="InterPro" id="IPR050707">
    <property type="entry name" value="HTH_MetabolicPath_Reg"/>
</dbReference>
<keyword evidence="3" id="KW-0804">Transcription</keyword>
<dbReference type="GO" id="GO:0003677">
    <property type="term" value="F:DNA binding"/>
    <property type="evidence" value="ECO:0007669"/>
    <property type="project" value="UniProtKB-KW"/>
</dbReference>
<feature type="domain" description="HTH iclR-type" evidence="5">
    <location>
        <begin position="42"/>
        <end position="104"/>
    </location>
</feature>
<dbReference type="RefSeq" id="WP_129239618.1">
    <property type="nucleotide sequence ID" value="NZ_CP148753.1"/>
</dbReference>
<evidence type="ECO:0000256" key="2">
    <source>
        <dbReference type="ARBA" id="ARBA00023125"/>
    </source>
</evidence>
<evidence type="ECO:0000259" key="5">
    <source>
        <dbReference type="PROSITE" id="PS51077"/>
    </source>
</evidence>
<dbReference type="EMBL" id="UFQC01000004">
    <property type="protein sequence ID" value="SSW64240.1"/>
    <property type="molecule type" value="Genomic_DNA"/>
</dbReference>
<evidence type="ECO:0000256" key="3">
    <source>
        <dbReference type="ARBA" id="ARBA00023163"/>
    </source>
</evidence>
<evidence type="ECO:0000256" key="4">
    <source>
        <dbReference type="SAM" id="MobiDB-lite"/>
    </source>
</evidence>
<dbReference type="GO" id="GO:0045892">
    <property type="term" value="P:negative regulation of DNA-templated transcription"/>
    <property type="evidence" value="ECO:0007669"/>
    <property type="project" value="TreeGrafter"/>
</dbReference>
<reference evidence="8 10" key="2">
    <citation type="submission" date="2024-03" db="EMBL/GenBank/DDBJ databases">
        <title>Reference genomes for the five species model microbial community.</title>
        <authorList>
            <person name="Padfield D."/>
        </authorList>
    </citation>
    <scope>NUCLEOTIDE SEQUENCE [LARGE SCALE GENOMIC DNA]</scope>
    <source>
        <strain evidence="8 10">AB1</strain>
    </source>
</reference>
<keyword evidence="10" id="KW-1185">Reference proteome</keyword>
<organism evidence="7 9">
    <name type="scientific">Achromobacter veterisilvae</name>
    <dbReference type="NCBI Taxonomy" id="2069367"/>
    <lineage>
        <taxon>Bacteria</taxon>
        <taxon>Pseudomonadati</taxon>
        <taxon>Pseudomonadota</taxon>
        <taxon>Betaproteobacteria</taxon>
        <taxon>Burkholderiales</taxon>
        <taxon>Alcaligenaceae</taxon>
        <taxon>Achromobacter</taxon>
    </lineage>
</organism>
<keyword evidence="1" id="KW-0805">Transcription regulation</keyword>
<dbReference type="PANTHER" id="PTHR30136">
    <property type="entry name" value="HELIX-TURN-HELIX TRANSCRIPTIONAL REGULATOR, ICLR FAMILY"/>
    <property type="match status" value="1"/>
</dbReference>